<accession>A0AAD9T7V9</accession>
<proteinExistence type="predicted"/>
<protein>
    <submittedName>
        <fullName evidence="2">Uncharacterized protein</fullName>
    </submittedName>
</protein>
<sequence length="102" mass="11849">MGSPPTQQVGSWKPKHPTVVALQRKSIVWSPLKWRGMKKRPSLLPFSSFFLKCNDVTCASAQSLPWILALNILKIVCVLLTSQLFFGQDRHFWRFIMRVHRQ</sequence>
<reference evidence="2 3" key="1">
    <citation type="journal article" date="2014" name="Nature">
        <title>The genome of Eucalyptus grandis.</title>
        <authorList>
            <person name="Myburg A.A."/>
            <person name="Grattapaglia D."/>
            <person name="Tuskan G.A."/>
            <person name="Hellsten U."/>
            <person name="Hayes R.D."/>
            <person name="Grimwood J."/>
            <person name="Jenkins J."/>
            <person name="Lindquist E."/>
            <person name="Tice H."/>
            <person name="Bauer D."/>
            <person name="Goodstein D.M."/>
            <person name="Dubchak I."/>
            <person name="Poliakov A."/>
            <person name="Mizrachi E."/>
            <person name="Kullan A.R."/>
            <person name="Hussey S.G."/>
            <person name="Pinard D."/>
            <person name="van der Merwe K."/>
            <person name="Singh P."/>
            <person name="van Jaarsveld I."/>
            <person name="Silva-Junior O.B."/>
            <person name="Togawa R.C."/>
            <person name="Pappas M.R."/>
            <person name="Faria D.A."/>
            <person name="Sansaloni C.P."/>
            <person name="Petroli C.D."/>
            <person name="Yang X."/>
            <person name="Ranjan P."/>
            <person name="Tschaplinski T.J."/>
            <person name="Ye C.Y."/>
            <person name="Li T."/>
            <person name="Sterck L."/>
            <person name="Vanneste K."/>
            <person name="Murat F."/>
            <person name="Soler M."/>
            <person name="Clemente H.S."/>
            <person name="Saidi N."/>
            <person name="Cassan-Wang H."/>
            <person name="Dunand C."/>
            <person name="Hefer C.A."/>
            <person name="Bornberg-Bauer E."/>
            <person name="Kersting A.R."/>
            <person name="Vining K."/>
            <person name="Amarasinghe V."/>
            <person name="Ranik M."/>
            <person name="Naithani S."/>
            <person name="Elser J."/>
            <person name="Boyd A.E."/>
            <person name="Liston A."/>
            <person name="Spatafora J.W."/>
            <person name="Dharmwardhana P."/>
            <person name="Raja R."/>
            <person name="Sullivan C."/>
            <person name="Romanel E."/>
            <person name="Alves-Ferreira M."/>
            <person name="Kulheim C."/>
            <person name="Foley W."/>
            <person name="Carocha V."/>
            <person name="Paiva J."/>
            <person name="Kudrna D."/>
            <person name="Brommonschenkel S.H."/>
            <person name="Pasquali G."/>
            <person name="Byrne M."/>
            <person name="Rigault P."/>
            <person name="Tibbits J."/>
            <person name="Spokevicius A."/>
            <person name="Jones R.C."/>
            <person name="Steane D.A."/>
            <person name="Vaillancourt R.E."/>
            <person name="Potts B.M."/>
            <person name="Joubert F."/>
            <person name="Barry K."/>
            <person name="Pappas G.J."/>
            <person name="Strauss S.H."/>
            <person name="Jaiswal P."/>
            <person name="Grima-Pettenati J."/>
            <person name="Salse J."/>
            <person name="Van de Peer Y."/>
            <person name="Rokhsar D.S."/>
            <person name="Schmutz J."/>
        </authorList>
    </citation>
    <scope>NUCLEOTIDE SEQUENCE [LARGE SCALE GENOMIC DNA]</scope>
    <source>
        <strain evidence="3">cv. BRASUZ1</strain>
        <tissue evidence="2">Leaf extractions</tissue>
    </source>
</reference>
<name>A0AAD9T7V9_EUCGR</name>
<keyword evidence="1" id="KW-0812">Transmembrane</keyword>
<comment type="caution">
    <text evidence="2">The sequence shown here is derived from an EMBL/GenBank/DDBJ whole genome shotgun (WGS) entry which is preliminary data.</text>
</comment>
<feature type="transmembrane region" description="Helical" evidence="1">
    <location>
        <begin position="66"/>
        <end position="87"/>
    </location>
</feature>
<keyword evidence="3" id="KW-1185">Reference proteome</keyword>
<evidence type="ECO:0000313" key="2">
    <source>
        <dbReference type="EMBL" id="KAK2630897.1"/>
    </source>
</evidence>
<evidence type="ECO:0000256" key="1">
    <source>
        <dbReference type="SAM" id="Phobius"/>
    </source>
</evidence>
<keyword evidence="1" id="KW-1133">Transmembrane helix</keyword>
<dbReference type="Proteomes" id="UP000030711">
    <property type="component" value="Unassembled WGS sequence"/>
</dbReference>
<dbReference type="EMBL" id="MU853138">
    <property type="protein sequence ID" value="KAK2630897.1"/>
    <property type="molecule type" value="Genomic_DNA"/>
</dbReference>
<keyword evidence="1" id="KW-0472">Membrane</keyword>
<dbReference type="AlphaFoldDB" id="A0AAD9T7V9"/>
<evidence type="ECO:0000313" key="3">
    <source>
        <dbReference type="Proteomes" id="UP000030711"/>
    </source>
</evidence>
<gene>
    <name evidence="2" type="ORF">EUGRSUZ_L03767</name>
</gene>
<organism evidence="2 3">
    <name type="scientific">Eucalyptus grandis</name>
    <name type="common">Flooded gum</name>
    <dbReference type="NCBI Taxonomy" id="71139"/>
    <lineage>
        <taxon>Eukaryota</taxon>
        <taxon>Viridiplantae</taxon>
        <taxon>Streptophyta</taxon>
        <taxon>Embryophyta</taxon>
        <taxon>Tracheophyta</taxon>
        <taxon>Spermatophyta</taxon>
        <taxon>Magnoliopsida</taxon>
        <taxon>eudicotyledons</taxon>
        <taxon>Gunneridae</taxon>
        <taxon>Pentapetalae</taxon>
        <taxon>rosids</taxon>
        <taxon>malvids</taxon>
        <taxon>Myrtales</taxon>
        <taxon>Myrtaceae</taxon>
        <taxon>Myrtoideae</taxon>
        <taxon>Eucalypteae</taxon>
        <taxon>Eucalyptus</taxon>
    </lineage>
</organism>